<dbReference type="Proteomes" id="UP000095767">
    <property type="component" value="Unassembled WGS sequence"/>
</dbReference>
<dbReference type="EMBL" id="LWDX02025780">
    <property type="protein sequence ID" value="OEL30399.1"/>
    <property type="molecule type" value="Genomic_DNA"/>
</dbReference>
<evidence type="ECO:0000256" key="1">
    <source>
        <dbReference type="SAM" id="MobiDB-lite"/>
    </source>
</evidence>
<feature type="region of interest" description="Disordered" evidence="1">
    <location>
        <begin position="330"/>
        <end position="366"/>
    </location>
</feature>
<gene>
    <name evidence="2" type="ORF">BAE44_0008583</name>
</gene>
<evidence type="ECO:0000313" key="2">
    <source>
        <dbReference type="EMBL" id="OEL30399.1"/>
    </source>
</evidence>
<accession>A0A1E5VZ41</accession>
<sequence length="403" mass="45771">MAAASRAWADFRGSFHWDEYDRAERRELSGDDVLALMFKGELTVEEAVSLLPDSKGELTVEEAISLLLPGEGNAVDAFLSLGVRIGLTTEELLLLQLLASFDRRGEDPELDQWRKVKGPVCPFFLFMMKASVKSGQVSWWQKKKSRFSPERPGYTAALRVARLGADGLHLEQAGEGGQPGALCYQIDRGYVKLRRPKGVVVFREGSDVPLTEVALVRRLPSGDGISITSHVDGLGVQLGDILFILPCSSATVALSFTEQSFKVPTKFTEEPLYGRVGLNFIDITVPIENLIKKLHGMYEQEEQDNKALLEQQNKGDHEDMSELMFCREEQEREREELMRQRKEQEEEKRESLHRSRAESRKNKLMRKEVKKMIAKLNLRPEKNERYEEEYCFNTLFSPPPDSG</sequence>
<protein>
    <submittedName>
        <fullName evidence="2">Uncharacterized protein</fullName>
    </submittedName>
</protein>
<evidence type="ECO:0000313" key="3">
    <source>
        <dbReference type="Proteomes" id="UP000095767"/>
    </source>
</evidence>
<dbReference type="OrthoDB" id="691119at2759"/>
<comment type="caution">
    <text evidence="2">The sequence shown here is derived from an EMBL/GenBank/DDBJ whole genome shotgun (WGS) entry which is preliminary data.</text>
</comment>
<reference evidence="2 3" key="1">
    <citation type="submission" date="2016-09" db="EMBL/GenBank/DDBJ databases">
        <title>The draft genome of Dichanthelium oligosanthes: A C3 panicoid grass species.</title>
        <authorList>
            <person name="Studer A.J."/>
            <person name="Schnable J.C."/>
            <person name="Brutnell T.P."/>
        </authorList>
    </citation>
    <scope>NUCLEOTIDE SEQUENCE [LARGE SCALE GENOMIC DNA]</scope>
    <source>
        <strain evidence="3">cv. Kellogg 1175</strain>
        <tissue evidence="2">Leaf</tissue>
    </source>
</reference>
<organism evidence="2 3">
    <name type="scientific">Dichanthelium oligosanthes</name>
    <dbReference type="NCBI Taxonomy" id="888268"/>
    <lineage>
        <taxon>Eukaryota</taxon>
        <taxon>Viridiplantae</taxon>
        <taxon>Streptophyta</taxon>
        <taxon>Embryophyta</taxon>
        <taxon>Tracheophyta</taxon>
        <taxon>Spermatophyta</taxon>
        <taxon>Magnoliopsida</taxon>
        <taxon>Liliopsida</taxon>
        <taxon>Poales</taxon>
        <taxon>Poaceae</taxon>
        <taxon>PACMAD clade</taxon>
        <taxon>Panicoideae</taxon>
        <taxon>Panicodae</taxon>
        <taxon>Paniceae</taxon>
        <taxon>Dichantheliinae</taxon>
        <taxon>Dichanthelium</taxon>
    </lineage>
</organism>
<proteinExistence type="predicted"/>
<dbReference type="AlphaFoldDB" id="A0A1E5VZ41"/>
<keyword evidence="3" id="KW-1185">Reference proteome</keyword>
<name>A0A1E5VZ41_9POAL</name>